<sequence length="77" mass="8763">MEGRRGLTQPGDLIIGFQEIDWYAGSWGLIARVQIILFTRPFEASQLLHTSSLFKALSPYIVIQKDVNAEIAESWRI</sequence>
<dbReference type="AlphaFoldDB" id="H0ES24"/>
<gene>
    <name evidence="1" type="ORF">M7I_5499</name>
</gene>
<name>H0ES24_GLAL7</name>
<dbReference type="HOGENOM" id="CLU_2638275_0_0_1"/>
<accession>H0ES24</accession>
<dbReference type="Proteomes" id="UP000005446">
    <property type="component" value="Unassembled WGS sequence"/>
</dbReference>
<protein>
    <submittedName>
        <fullName evidence="1">Uncharacterized protein</fullName>
    </submittedName>
</protein>
<dbReference type="InParanoid" id="H0ES24"/>
<reference evidence="1 2" key="1">
    <citation type="journal article" date="2012" name="Eukaryot. Cell">
        <title>Genome sequence of the fungus Glarea lozoyensis: the first genome sequence of a species from the Helotiaceae family.</title>
        <authorList>
            <person name="Youssar L."/>
            <person name="Gruening B.A."/>
            <person name="Erxleben A."/>
            <person name="Guenther S."/>
            <person name="Huettel W."/>
        </authorList>
    </citation>
    <scope>NUCLEOTIDE SEQUENCE [LARGE SCALE GENOMIC DNA]</scope>
    <source>
        <strain evidence="2">ATCC 74030 / MF5533</strain>
    </source>
</reference>
<comment type="caution">
    <text evidence="1">The sequence shown here is derived from an EMBL/GenBank/DDBJ whole genome shotgun (WGS) entry which is preliminary data.</text>
</comment>
<organism evidence="1 2">
    <name type="scientific">Glarea lozoyensis (strain ATCC 74030 / MF5533)</name>
    <dbReference type="NCBI Taxonomy" id="1104152"/>
    <lineage>
        <taxon>Eukaryota</taxon>
        <taxon>Fungi</taxon>
        <taxon>Dikarya</taxon>
        <taxon>Ascomycota</taxon>
        <taxon>Pezizomycotina</taxon>
        <taxon>Leotiomycetes</taxon>
        <taxon>Helotiales</taxon>
        <taxon>Helotiaceae</taxon>
        <taxon>Glarea</taxon>
    </lineage>
</organism>
<evidence type="ECO:0000313" key="1">
    <source>
        <dbReference type="EMBL" id="EHK98660.1"/>
    </source>
</evidence>
<dbReference type="EMBL" id="AGUE01000139">
    <property type="protein sequence ID" value="EHK98660.1"/>
    <property type="molecule type" value="Genomic_DNA"/>
</dbReference>
<keyword evidence="2" id="KW-1185">Reference proteome</keyword>
<evidence type="ECO:0000313" key="2">
    <source>
        <dbReference type="Proteomes" id="UP000005446"/>
    </source>
</evidence>
<proteinExistence type="predicted"/>